<accession>A0ABN8XRL9</accession>
<sequence length="115" mass="13237">MLLKHSVCIIPLTKRKKKIKLAPGDRCVPSLKFLLHRSFKTLFCDSWLVYSVTLPCSVLLRFSVSSFPCVTNTSFHFLNPYVCPSPPLEFKRDLRIWLAFFSKEHNETRHGGGLP</sequence>
<evidence type="ECO:0000313" key="2">
    <source>
        <dbReference type="Proteomes" id="UP001176941"/>
    </source>
</evidence>
<keyword evidence="2" id="KW-1185">Reference proteome</keyword>
<dbReference type="EMBL" id="OX459937">
    <property type="protein sequence ID" value="CAI9152014.1"/>
    <property type="molecule type" value="Genomic_DNA"/>
</dbReference>
<gene>
    <name evidence="1" type="ORF">MRATA1EN1_LOCUS976</name>
</gene>
<evidence type="ECO:0000313" key="1">
    <source>
        <dbReference type="EMBL" id="CAI9152014.1"/>
    </source>
</evidence>
<name>A0ABN8XRL9_RANTA</name>
<proteinExistence type="predicted"/>
<dbReference type="Proteomes" id="UP001176941">
    <property type="component" value="Chromosome 1"/>
</dbReference>
<organism evidence="1 2">
    <name type="scientific">Rangifer tarandus platyrhynchus</name>
    <name type="common">Svalbard reindeer</name>
    <dbReference type="NCBI Taxonomy" id="3082113"/>
    <lineage>
        <taxon>Eukaryota</taxon>
        <taxon>Metazoa</taxon>
        <taxon>Chordata</taxon>
        <taxon>Craniata</taxon>
        <taxon>Vertebrata</taxon>
        <taxon>Euteleostomi</taxon>
        <taxon>Mammalia</taxon>
        <taxon>Eutheria</taxon>
        <taxon>Laurasiatheria</taxon>
        <taxon>Artiodactyla</taxon>
        <taxon>Ruminantia</taxon>
        <taxon>Pecora</taxon>
        <taxon>Cervidae</taxon>
        <taxon>Odocoileinae</taxon>
        <taxon>Rangifer</taxon>
    </lineage>
</organism>
<reference evidence="1" key="1">
    <citation type="submission" date="2023-04" db="EMBL/GenBank/DDBJ databases">
        <authorList>
            <consortium name="ELIXIR-Norway"/>
        </authorList>
    </citation>
    <scope>NUCLEOTIDE SEQUENCE [LARGE SCALE GENOMIC DNA]</scope>
</reference>
<protein>
    <submittedName>
        <fullName evidence="1">Uncharacterized protein</fullName>
    </submittedName>
</protein>